<comment type="caution">
    <text evidence="1">The sequence shown here is derived from an EMBL/GenBank/DDBJ whole genome shotgun (WGS) entry which is preliminary data.</text>
</comment>
<evidence type="ECO:0000313" key="1">
    <source>
        <dbReference type="EMBL" id="MCY1013620.1"/>
    </source>
</evidence>
<evidence type="ECO:0000313" key="2">
    <source>
        <dbReference type="Proteomes" id="UP001150924"/>
    </source>
</evidence>
<name>A0A9X3F1I8_9BACT</name>
<organism evidence="1 2">
    <name type="scientific">Nannocystis pusilla</name>
    <dbReference type="NCBI Taxonomy" id="889268"/>
    <lineage>
        <taxon>Bacteria</taxon>
        <taxon>Pseudomonadati</taxon>
        <taxon>Myxococcota</taxon>
        <taxon>Polyangia</taxon>
        <taxon>Nannocystales</taxon>
        <taxon>Nannocystaceae</taxon>
        <taxon>Nannocystis</taxon>
    </lineage>
</organism>
<dbReference type="AlphaFoldDB" id="A0A9X3F1I8"/>
<reference evidence="1" key="1">
    <citation type="submission" date="2022-11" db="EMBL/GenBank/DDBJ databases">
        <title>Minimal conservation of predation-associated metabolite biosynthetic gene clusters underscores biosynthetic potential of Myxococcota including descriptions for ten novel species: Archangium lansinium sp. nov., Myxococcus landrumus sp. nov., Nannocystis bai.</title>
        <authorList>
            <person name="Ahearne A."/>
            <person name="Stevens C."/>
            <person name="Phillips K."/>
        </authorList>
    </citation>
    <scope>NUCLEOTIDE SEQUENCE</scope>
    <source>
        <strain evidence="1">Na p29</strain>
    </source>
</reference>
<protein>
    <submittedName>
        <fullName evidence="1">Uncharacterized protein</fullName>
    </submittedName>
</protein>
<dbReference type="Proteomes" id="UP001150924">
    <property type="component" value="Unassembled WGS sequence"/>
</dbReference>
<sequence>MDDLAGAHQDLYDLAAGELTDAQRLERLKEALGKVLEALTQVVELKNALNEEN</sequence>
<dbReference type="EMBL" id="JAPNKE010000002">
    <property type="protein sequence ID" value="MCY1013620.1"/>
    <property type="molecule type" value="Genomic_DNA"/>
</dbReference>
<proteinExistence type="predicted"/>
<accession>A0A9X3F1I8</accession>
<keyword evidence="2" id="KW-1185">Reference proteome</keyword>
<gene>
    <name evidence="1" type="ORF">OV079_50455</name>
</gene>
<dbReference type="RefSeq" id="WP_267777688.1">
    <property type="nucleotide sequence ID" value="NZ_JAPNKE010000002.1"/>
</dbReference>